<dbReference type="Gene3D" id="3.30.300.30">
    <property type="match status" value="2"/>
</dbReference>
<comment type="cofactor">
    <cofactor evidence="1">
        <name>pantetheine 4'-phosphate</name>
        <dbReference type="ChEBI" id="CHEBI:47942"/>
    </cofactor>
</comment>
<dbReference type="PROSITE" id="PS00012">
    <property type="entry name" value="PHOSPHOPANTETHEINE"/>
    <property type="match status" value="1"/>
</dbReference>
<evidence type="ECO:0000256" key="4">
    <source>
        <dbReference type="ARBA" id="ARBA00022553"/>
    </source>
</evidence>
<dbReference type="InterPro" id="IPR001242">
    <property type="entry name" value="Condensation_dom"/>
</dbReference>
<accession>A0ABW4ZZG7</accession>
<dbReference type="InterPro" id="IPR036736">
    <property type="entry name" value="ACP-like_sf"/>
</dbReference>
<dbReference type="InterPro" id="IPR020845">
    <property type="entry name" value="AMP-binding_CS"/>
</dbReference>
<dbReference type="SUPFAM" id="SSF52777">
    <property type="entry name" value="CoA-dependent acyltransferases"/>
    <property type="match status" value="6"/>
</dbReference>
<dbReference type="NCBIfam" id="TIGR01733">
    <property type="entry name" value="AA-adenyl-dom"/>
    <property type="match status" value="2"/>
</dbReference>
<feature type="domain" description="Carrier" evidence="6">
    <location>
        <begin position="1008"/>
        <end position="1083"/>
    </location>
</feature>
<dbReference type="Gene3D" id="3.30.559.10">
    <property type="entry name" value="Chloramphenicol acetyltransferase-like domain"/>
    <property type="match status" value="3"/>
</dbReference>
<feature type="domain" description="Carrier" evidence="6">
    <location>
        <begin position="1578"/>
        <end position="1653"/>
    </location>
</feature>
<reference evidence="8" key="1">
    <citation type="journal article" date="2019" name="Int. J. Syst. Evol. Microbiol.">
        <title>The Global Catalogue of Microorganisms (GCM) 10K type strain sequencing project: providing services to taxonomists for standard genome sequencing and annotation.</title>
        <authorList>
            <consortium name="The Broad Institute Genomics Platform"/>
            <consortium name="The Broad Institute Genome Sequencing Center for Infectious Disease"/>
            <person name="Wu L."/>
            <person name="Ma J."/>
        </authorList>
    </citation>
    <scope>NUCLEOTIDE SEQUENCE [LARGE SCALE GENOMIC DNA]</scope>
    <source>
        <strain evidence="8">CGMCC 1.13574</strain>
    </source>
</reference>
<keyword evidence="5" id="KW-0045">Antibiotic biosynthesis</keyword>
<keyword evidence="8" id="KW-1185">Reference proteome</keyword>
<dbReference type="Gene3D" id="3.40.50.980">
    <property type="match status" value="4"/>
</dbReference>
<dbReference type="Gene3D" id="1.10.1200.10">
    <property type="entry name" value="ACP-like"/>
    <property type="match status" value="1"/>
</dbReference>
<organism evidence="7 8">
    <name type="scientific">Tumebacillus lipolyticus</name>
    <dbReference type="NCBI Taxonomy" id="1280370"/>
    <lineage>
        <taxon>Bacteria</taxon>
        <taxon>Bacillati</taxon>
        <taxon>Bacillota</taxon>
        <taxon>Bacilli</taxon>
        <taxon>Bacillales</taxon>
        <taxon>Alicyclobacillaceae</taxon>
        <taxon>Tumebacillus</taxon>
    </lineage>
</organism>
<dbReference type="RefSeq" id="WP_386047741.1">
    <property type="nucleotide sequence ID" value="NZ_JBHUIO010000009.1"/>
</dbReference>
<feature type="domain" description="Carrier" evidence="6">
    <location>
        <begin position="2628"/>
        <end position="2703"/>
    </location>
</feature>
<dbReference type="PANTHER" id="PTHR45527:SF1">
    <property type="entry name" value="FATTY ACID SYNTHASE"/>
    <property type="match status" value="1"/>
</dbReference>
<dbReference type="InterPro" id="IPR006162">
    <property type="entry name" value="Ppantetheine_attach_site"/>
</dbReference>
<dbReference type="Pfam" id="PF00668">
    <property type="entry name" value="Condensation"/>
    <property type="match status" value="3"/>
</dbReference>
<evidence type="ECO:0000256" key="3">
    <source>
        <dbReference type="ARBA" id="ARBA00022450"/>
    </source>
</evidence>
<evidence type="ECO:0000313" key="8">
    <source>
        <dbReference type="Proteomes" id="UP001597343"/>
    </source>
</evidence>
<dbReference type="InterPro" id="IPR023213">
    <property type="entry name" value="CAT-like_dom_sf"/>
</dbReference>
<dbReference type="Pfam" id="PF13193">
    <property type="entry name" value="AMP-binding_C"/>
    <property type="match status" value="1"/>
</dbReference>
<name>A0ABW4ZZG7_9BACL</name>
<dbReference type="PROSITE" id="PS50075">
    <property type="entry name" value="CARRIER"/>
    <property type="match status" value="3"/>
</dbReference>
<keyword evidence="4" id="KW-0597">Phosphoprotein</keyword>
<dbReference type="Pfam" id="PF00550">
    <property type="entry name" value="PP-binding"/>
    <property type="match status" value="3"/>
</dbReference>
<dbReference type="InterPro" id="IPR010071">
    <property type="entry name" value="AA_adenyl_dom"/>
</dbReference>
<dbReference type="Proteomes" id="UP001597343">
    <property type="component" value="Unassembled WGS sequence"/>
</dbReference>
<evidence type="ECO:0000256" key="5">
    <source>
        <dbReference type="ARBA" id="ARBA00023194"/>
    </source>
</evidence>
<protein>
    <submittedName>
        <fullName evidence="7">Amino acid adenylation domain-containing protein</fullName>
    </submittedName>
</protein>
<evidence type="ECO:0000259" key="6">
    <source>
        <dbReference type="PROSITE" id="PS50075"/>
    </source>
</evidence>
<proteinExistence type="inferred from homology"/>
<dbReference type="NCBIfam" id="NF003417">
    <property type="entry name" value="PRK04813.1"/>
    <property type="match status" value="2"/>
</dbReference>
<comment type="similarity">
    <text evidence="2">Belongs to the ATP-dependent AMP-binding enzyme family.</text>
</comment>
<dbReference type="Gene3D" id="3.40.50.1820">
    <property type="entry name" value="alpha/beta hydrolase"/>
    <property type="match status" value="2"/>
</dbReference>
<dbReference type="CDD" id="cd05930">
    <property type="entry name" value="A_NRPS"/>
    <property type="match status" value="2"/>
</dbReference>
<dbReference type="Gene3D" id="3.30.559.30">
    <property type="entry name" value="Nonribosomal peptide synthetase, condensation domain"/>
    <property type="match status" value="3"/>
</dbReference>
<dbReference type="InterPro" id="IPR029058">
    <property type="entry name" value="AB_hydrolase_fold"/>
</dbReference>
<dbReference type="Pfam" id="PF00501">
    <property type="entry name" value="AMP-binding"/>
    <property type="match status" value="2"/>
</dbReference>
<dbReference type="CDD" id="cd19531">
    <property type="entry name" value="LCL_NRPS-like"/>
    <property type="match status" value="3"/>
</dbReference>
<dbReference type="SUPFAM" id="SSF47336">
    <property type="entry name" value="ACP-like"/>
    <property type="match status" value="3"/>
</dbReference>
<sequence>MDKRAHLTPAQLALLEKRLKGKGGLTTAQAVQKDSVIPLRPDDQQLLSFAQERIWVMEQLTPGGATYNIPVAVEMNGRLDLDVLTRSINEVIARHETLRTTFHTIGGRPHVEIAPELAIEIQLEDICHLAPAERQTEATRIAVAFAQLPFDLSAGPLLRATAIRKADDQHELVLIMHHIIADGWSLGVLIREIATLYAAFSTGGRSELSPLPIQYADFAHWQKEPAQQAQLDQHLRYWKEQLGGSIEPLALPTDRPRPSEQTFRGATERFLVPKSLTESIKRLGEEAGTTLFMTLLAAFKTLLARYSGQSDLLVGSPIANRNRREVEGLIGVFINTLVLRSRVESKLTFRQLLQQVRQTTLDAFAHQDMPFEKLVDELQPDRNMAHSPFFQAMFIMQNAPLALTMQGLTLTSHVLDAGTAKYEITLSMRETEAGLIGEWEYNLDLFDRSTAARMITHFLTLLAGIAADPDLLLSALPLLSTAERQTLLHDWNDTQVPDRADICIHQAFEQQVERTPDEVAVVFEDRICTFRELNNLANRLAAQLQARGVEPDDLVGIYMDRSVEMIVALLATLKAGGGYLPLDPSYPHERIAYMIEDAQPKAILTNAHLHQQLPPHRADILILRQEESSGQVPNPVSQARPEHLAYIIYTSGSTGKPKGVMVEHRNAVRFFTGMDEAIGCKAADAMLAVTSIGFDISVLELFWTLTRGAKVVLLSDREVSEAGISQSEHSLRNQLVRHGATMLQCTPSLMSMLTLHPTGTSALEGLQKILLGGEALPLALARQLKERTSARLFNMYGPTEATVWATSYEVVDVDRLNAIPLGRPIANYQLFILDDNLQPVPVGVAGELHIGGLGVTRGYLNRPELTAERFIANPFGAGRLYKTGDLACYLPDGAVKFLGRLDHQVKVRGHRIELGEIETHLAERPEIREAVVVVRDNALVAYLVTESGELPDAAALRSELRGSLPDYMVPTSYVLLESMPLTPNGKVDRKALPEPEGAPRAAAQSYVPPSTPLEWALTAIWSDVLGVEKVGVHDHFFARGGHSLLATQLVSRVISDLQLTLSLRDVFNGPTVREMAQLLASRTDSASIEQVAPIRQSSRERERIASYSQERLWFLELLEPGNAAHNVPEIVRVTGAIDLEALSSALREICCRHDILRTAFADRDGQAIQVVQPTETFSFNMEVIDLSDLPQAEREAQAERIAEAVTNTPFDLTHAPLMRFKVVKMGEQDHLVAPAFHHIITDAWSMGVFFLELQALYEAYSHDEASPLAEMSIQFSDYALWQRDWLAGESIQAQLSYWQDKLRGDLPVLQLPTDRPRPAIQTHRGSRHTLHLPKALSEQVHRLAQQEGTTLYMTLLAGYKSLLHLYSGQSDIIVGSPIANRQKKELEALIGFFVNTLVLRTSVTPEMTYRELLQQVRQTALDAYAHQDVPFEKLVEKLAPKRDLSYTPLFQTMFVLQNTPMTGLQLPGMSIEAAGVTITRVGVEKRSAQFDLQLIMADSPDGLMGQIEYNTDLFDERTIVRMAEHFQTLLAHVVESPDEKIEHVHPFDDAEVAEFSAKRSLHLPPVAALPKVKRAKVAPRTAVEAELADVFREVFHLDQVGVHDSFFDLGGHSLLATRVMSRVNSRFAVDLPLRSLFEAPSVAELARLIEGGETPSHLPTPILPAPREEHLPLSFAQERMWFLDQLQPGAATYHLASALRLRGKLNESALLRSFQEVISRHESLRTSFANRGGQPMQIIAPAVELDLPVVAVTSDAEARRIAEEEAQAPFDLSSGPLVRAKLLRAAAEDHLLLLTMHHIVTDEWSMGIFVEEMVTLYGEYAAGKAPFLQELPIQYADYSVWQRNWLQGDVLQHQLDYWKQQLGGELPVLELPTDYPRPAVQSDRGNSLTFALDKGLTEKLNLLSQQEGATLFMTMLAAFKTLLFRYTGQADLLVGSPIAGRGREEIERLIGFFVNTLVLRTDLSGEPTFRELLARVRQTALDAYAHQDVPFEKLVEELQPKRQMSFSPLFQVLFTLQNAPSGSLAVEGLTLTPEVLDSGTAKFDLTLALVEAGDSLTGTIEYSTDLFAPATIARLADHFRTLLDSIVQQPDADLHALRMLTDREEQQLLGEWTQIERASEPIICLHHRFEEQVAATPEAEAIVCGEQRLTYRELNERANRLAHYLQRQGVVPETLVALCLERSPEMVVAVLGVLKAGGAYVPIDPTYPPDRIATMLSVCNPPLLLTDQELELATETRVIRLEEATKRQIELEPTANLSSSVQPHNLAYIIFTSGTTGVPKGVMIQHDTLHQVSEIWRSEFDLDQHVVRSLQYVSLSFDVFVGDLMRSLLTGGALVIVPSDIRLDLQALYRLMQDEQITVLDATPGLIVPLMELIWQNRWPLDHLKLLLVGADAFASNDYVTLLDRFGDRVRIANCYGITETTIDSSSFEARAGEYDPRLYSTVPIGRPIANTRMYILDAKMNLQPVGLAGELYIGGTGIGRGYYNRPDLTEERFMPNPFVAGERLYKTGDLARWLPDGNVQYIGRIDHQIKLRGYRIELGEIEAVLNEHPLLFQSVLTVWREELVAYYIGEEVAAAELRHYLKARLPAHMVPTHYLQLDQFPLSPNGKIDRRALPAPEVDARSIEHVEPRTPTEKRVAALWAKLLRTKEVSVHDNFFEIGGHSLLATQLVTQVQAEFEVTLSLRALFEKATVAELAELIEASAREAVPEVKRLERVGSRKRG</sequence>
<dbReference type="InterPro" id="IPR045851">
    <property type="entry name" value="AMP-bd_C_sf"/>
</dbReference>
<evidence type="ECO:0000256" key="2">
    <source>
        <dbReference type="ARBA" id="ARBA00006432"/>
    </source>
</evidence>
<keyword evidence="3" id="KW-0596">Phosphopantetheine</keyword>
<dbReference type="SUPFAM" id="SSF56801">
    <property type="entry name" value="Acetyl-CoA synthetase-like"/>
    <property type="match status" value="2"/>
</dbReference>
<evidence type="ECO:0000313" key="7">
    <source>
        <dbReference type="EMBL" id="MFD2171160.1"/>
    </source>
</evidence>
<dbReference type="InterPro" id="IPR020806">
    <property type="entry name" value="PKS_PP-bd"/>
</dbReference>
<dbReference type="Gene3D" id="2.30.38.10">
    <property type="entry name" value="Luciferase, Domain 3"/>
    <property type="match status" value="2"/>
</dbReference>
<dbReference type="InterPro" id="IPR000873">
    <property type="entry name" value="AMP-dep_synth/lig_dom"/>
</dbReference>
<dbReference type="PANTHER" id="PTHR45527">
    <property type="entry name" value="NONRIBOSOMAL PEPTIDE SYNTHETASE"/>
    <property type="match status" value="1"/>
</dbReference>
<dbReference type="InterPro" id="IPR025110">
    <property type="entry name" value="AMP-bd_C"/>
</dbReference>
<gene>
    <name evidence="7" type="ORF">ACFSOY_14425</name>
</gene>
<dbReference type="SMART" id="SM00823">
    <property type="entry name" value="PKS_PP"/>
    <property type="match status" value="3"/>
</dbReference>
<dbReference type="EMBL" id="JBHUIO010000009">
    <property type="protein sequence ID" value="MFD2171160.1"/>
    <property type="molecule type" value="Genomic_DNA"/>
</dbReference>
<comment type="caution">
    <text evidence="7">The sequence shown here is derived from an EMBL/GenBank/DDBJ whole genome shotgun (WGS) entry which is preliminary data.</text>
</comment>
<evidence type="ECO:0000256" key="1">
    <source>
        <dbReference type="ARBA" id="ARBA00001957"/>
    </source>
</evidence>
<dbReference type="InterPro" id="IPR009081">
    <property type="entry name" value="PP-bd_ACP"/>
</dbReference>
<dbReference type="PROSITE" id="PS00455">
    <property type="entry name" value="AMP_BINDING"/>
    <property type="match status" value="2"/>
</dbReference>